<dbReference type="EMBL" id="JRRC01486726">
    <property type="protein sequence ID" value="KHG07998.1"/>
    <property type="molecule type" value="Genomic_DNA"/>
</dbReference>
<name>A0A0B0N0T9_GOSAR</name>
<reference evidence="2" key="1">
    <citation type="submission" date="2014-09" db="EMBL/GenBank/DDBJ databases">
        <authorList>
            <person name="Mudge J."/>
            <person name="Ramaraj T."/>
            <person name="Lindquist I.E."/>
            <person name="Bharti A.K."/>
            <person name="Sundararajan A."/>
            <person name="Cameron C.T."/>
            <person name="Woodward J.E."/>
            <person name="May G.D."/>
            <person name="Brubaker C."/>
            <person name="Broadhvest J."/>
            <person name="Wilkins T.A."/>
        </authorList>
    </citation>
    <scope>NUCLEOTIDE SEQUENCE</scope>
    <source>
        <strain evidence="2">cv. AKA8401</strain>
    </source>
</reference>
<proteinExistence type="predicted"/>
<protein>
    <submittedName>
        <fullName evidence="1">Uncharacterized protein</fullName>
    </submittedName>
</protein>
<keyword evidence="2" id="KW-1185">Reference proteome</keyword>
<dbReference type="Proteomes" id="UP000032142">
    <property type="component" value="Unassembled WGS sequence"/>
</dbReference>
<gene>
    <name evidence="1" type="ORF">F383_34923</name>
</gene>
<accession>A0A0B0N0T9</accession>
<evidence type="ECO:0000313" key="2">
    <source>
        <dbReference type="Proteomes" id="UP000032142"/>
    </source>
</evidence>
<comment type="caution">
    <text evidence="1">The sequence shown here is derived from an EMBL/GenBank/DDBJ whole genome shotgun (WGS) entry which is preliminary data.</text>
</comment>
<dbReference type="AlphaFoldDB" id="A0A0B0N0T9"/>
<evidence type="ECO:0000313" key="1">
    <source>
        <dbReference type="EMBL" id="KHG07998.1"/>
    </source>
</evidence>
<sequence>MNGTLASIYELRVRQCLGCWHRI</sequence>
<organism evidence="1 2">
    <name type="scientific">Gossypium arboreum</name>
    <name type="common">Tree cotton</name>
    <name type="synonym">Gossypium nanking</name>
    <dbReference type="NCBI Taxonomy" id="29729"/>
    <lineage>
        <taxon>Eukaryota</taxon>
        <taxon>Viridiplantae</taxon>
        <taxon>Streptophyta</taxon>
        <taxon>Embryophyta</taxon>
        <taxon>Tracheophyta</taxon>
        <taxon>Spermatophyta</taxon>
        <taxon>Magnoliopsida</taxon>
        <taxon>eudicotyledons</taxon>
        <taxon>Gunneridae</taxon>
        <taxon>Pentapetalae</taxon>
        <taxon>rosids</taxon>
        <taxon>malvids</taxon>
        <taxon>Malvales</taxon>
        <taxon>Malvaceae</taxon>
        <taxon>Malvoideae</taxon>
        <taxon>Gossypium</taxon>
    </lineage>
</organism>